<gene>
    <name evidence="8" type="ORF">CEP64_13100</name>
</gene>
<name>A0AAI8DKH0_MAMSC</name>
<dbReference type="InterPro" id="IPR051316">
    <property type="entry name" value="Zinc-reg_GTPase_activator"/>
</dbReference>
<dbReference type="InterPro" id="IPR011629">
    <property type="entry name" value="CobW-like_C"/>
</dbReference>
<dbReference type="KEGG" id="sscu:CEP64_13100"/>
<sequence>MESTKDNSTQQVVKCLWILTNIKGGFGMEIFIITGFLGSGKTSLLNHLIKDVHEEGKRIAVIMNEFGKRTVDSELIQSDVTVNEIINVCICCEMKDDVAHQLHMLYIEQQPEIVLIECSGIAHPLEVLDACLTPVLSPFITIRSIIGIIDLPEYQKIVTYSKQTQQLIDVQLKYCQDIIVNKLDLIDSCEAINVIKSIQEQYPRAETFTTTYGKVSYHHLSKKVKNIPFKNQNQNFHNHIYHKYYSIDKPVQMEKFKLWLQNLPQKVYRVKGFITFENSPNKYLVQISNSNVLIEKYDIDIDDYLILIGEKIDEENIFFSLY</sequence>
<evidence type="ECO:0000313" key="8">
    <source>
        <dbReference type="EMBL" id="ASE35482.1"/>
    </source>
</evidence>
<dbReference type="Proteomes" id="UP000197058">
    <property type="component" value="Chromosome"/>
</dbReference>
<dbReference type="InterPro" id="IPR027417">
    <property type="entry name" value="P-loop_NTPase"/>
</dbReference>
<dbReference type="GO" id="GO:0000166">
    <property type="term" value="F:nucleotide binding"/>
    <property type="evidence" value="ECO:0007669"/>
    <property type="project" value="UniProtKB-KW"/>
</dbReference>
<protein>
    <submittedName>
        <fullName evidence="8">GTP-binding protein</fullName>
    </submittedName>
</protein>
<comment type="similarity">
    <text evidence="4">Belongs to the SIMIBI class G3E GTPase family. ZNG1 subfamily.</text>
</comment>
<evidence type="ECO:0000313" key="9">
    <source>
        <dbReference type="Proteomes" id="UP000197058"/>
    </source>
</evidence>
<dbReference type="InterPro" id="IPR036627">
    <property type="entry name" value="CobW-likC_sf"/>
</dbReference>
<keyword evidence="1" id="KW-0547">Nucleotide-binding</keyword>
<dbReference type="Gene3D" id="3.30.1220.10">
    <property type="entry name" value="CobW-like, C-terminal domain"/>
    <property type="match status" value="1"/>
</dbReference>
<dbReference type="GO" id="GO:0005737">
    <property type="term" value="C:cytoplasm"/>
    <property type="evidence" value="ECO:0007669"/>
    <property type="project" value="TreeGrafter"/>
</dbReference>
<dbReference type="Pfam" id="PF07683">
    <property type="entry name" value="CobW_C"/>
    <property type="match status" value="1"/>
</dbReference>
<evidence type="ECO:0000256" key="1">
    <source>
        <dbReference type="ARBA" id="ARBA00022741"/>
    </source>
</evidence>
<evidence type="ECO:0000256" key="4">
    <source>
        <dbReference type="ARBA" id="ARBA00034320"/>
    </source>
</evidence>
<reference evidence="9" key="1">
    <citation type="submission" date="2017-06" db="EMBL/GenBank/DDBJ databases">
        <title>FDA dAtabase for Regulatory Grade micrObial Sequences (FDA-ARGOS): Supporting development and validation of Infectious Disease Dx tests.</title>
        <authorList>
            <person name="Campos J."/>
            <person name="Goldberg B."/>
            <person name="Tallon L."/>
            <person name="Sadzewicz L."/>
            <person name="Sengamalay N."/>
            <person name="Ott S."/>
            <person name="Godinez A."/>
            <person name="Nagaraj S."/>
            <person name="Vavikolanu K."/>
            <person name="Vyas G."/>
            <person name="Nadendla S."/>
            <person name="Aluvathingal J."/>
            <person name="Geyer C."/>
            <person name="Nandy P."/>
            <person name="Hobson J."/>
            <person name="Sichtig H."/>
        </authorList>
    </citation>
    <scope>NUCLEOTIDE SEQUENCE [LARGE SCALE GENOMIC DNA]</scope>
    <source>
        <strain evidence="9">FDAARGOS_285</strain>
    </source>
</reference>
<evidence type="ECO:0000256" key="5">
    <source>
        <dbReference type="ARBA" id="ARBA00049117"/>
    </source>
</evidence>
<organism evidence="8 9">
    <name type="scientific">Mammaliicoccus sciuri</name>
    <name type="common">Staphylococcus sciuri</name>
    <dbReference type="NCBI Taxonomy" id="1296"/>
    <lineage>
        <taxon>Bacteria</taxon>
        <taxon>Bacillati</taxon>
        <taxon>Bacillota</taxon>
        <taxon>Bacilli</taxon>
        <taxon>Bacillales</taxon>
        <taxon>Staphylococcaceae</taxon>
        <taxon>Mammaliicoccus</taxon>
    </lineage>
</organism>
<evidence type="ECO:0000259" key="6">
    <source>
        <dbReference type="Pfam" id="PF02492"/>
    </source>
</evidence>
<dbReference type="AlphaFoldDB" id="A0AAI8DKH0"/>
<evidence type="ECO:0000259" key="7">
    <source>
        <dbReference type="Pfam" id="PF07683"/>
    </source>
</evidence>
<dbReference type="InterPro" id="IPR003495">
    <property type="entry name" value="CobW/HypB/UreG_nucleotide-bd"/>
</dbReference>
<accession>A0AAI8DKH0</accession>
<dbReference type="PANTHER" id="PTHR13748:SF62">
    <property type="entry name" value="COBW DOMAIN-CONTAINING PROTEIN"/>
    <property type="match status" value="1"/>
</dbReference>
<feature type="domain" description="CobW/HypB/UreG nucleotide-binding" evidence="6">
    <location>
        <begin position="30"/>
        <end position="205"/>
    </location>
</feature>
<dbReference type="Pfam" id="PF02492">
    <property type="entry name" value="cobW"/>
    <property type="match status" value="1"/>
</dbReference>
<evidence type="ECO:0000256" key="2">
    <source>
        <dbReference type="ARBA" id="ARBA00022801"/>
    </source>
</evidence>
<dbReference type="Gene3D" id="3.40.50.300">
    <property type="entry name" value="P-loop containing nucleotide triphosphate hydrolases"/>
    <property type="match status" value="1"/>
</dbReference>
<keyword evidence="3" id="KW-0143">Chaperone</keyword>
<dbReference type="EMBL" id="CP022046">
    <property type="protein sequence ID" value="ASE35482.1"/>
    <property type="molecule type" value="Genomic_DNA"/>
</dbReference>
<keyword evidence="2" id="KW-0378">Hydrolase</keyword>
<dbReference type="SUPFAM" id="SSF52540">
    <property type="entry name" value="P-loop containing nucleoside triphosphate hydrolases"/>
    <property type="match status" value="1"/>
</dbReference>
<dbReference type="PANTHER" id="PTHR13748">
    <property type="entry name" value="COBW-RELATED"/>
    <property type="match status" value="1"/>
</dbReference>
<evidence type="ECO:0000256" key="3">
    <source>
        <dbReference type="ARBA" id="ARBA00023186"/>
    </source>
</evidence>
<proteinExistence type="inferred from homology"/>
<dbReference type="GO" id="GO:0016787">
    <property type="term" value="F:hydrolase activity"/>
    <property type="evidence" value="ECO:0007669"/>
    <property type="project" value="UniProtKB-KW"/>
</dbReference>
<feature type="domain" description="CobW C-terminal" evidence="7">
    <location>
        <begin position="245"/>
        <end position="317"/>
    </location>
</feature>
<comment type="catalytic activity">
    <reaction evidence="5">
        <text>GTP + H2O = GDP + phosphate + H(+)</text>
        <dbReference type="Rhea" id="RHEA:19669"/>
        <dbReference type="ChEBI" id="CHEBI:15377"/>
        <dbReference type="ChEBI" id="CHEBI:15378"/>
        <dbReference type="ChEBI" id="CHEBI:37565"/>
        <dbReference type="ChEBI" id="CHEBI:43474"/>
        <dbReference type="ChEBI" id="CHEBI:58189"/>
    </reaction>
    <physiologicalReaction direction="left-to-right" evidence="5">
        <dbReference type="Rhea" id="RHEA:19670"/>
    </physiologicalReaction>
</comment>